<dbReference type="PANTHER" id="PTHR34463:SF22">
    <property type="entry name" value="GLYCINE-RICH PROTEIN"/>
    <property type="match status" value="1"/>
</dbReference>
<accession>A0A7J9G079</accession>
<evidence type="ECO:0000256" key="1">
    <source>
        <dbReference type="SAM" id="SignalP"/>
    </source>
</evidence>
<feature type="signal peptide" evidence="1">
    <location>
        <begin position="1"/>
        <end position="20"/>
    </location>
</feature>
<keyword evidence="3" id="KW-1185">Reference proteome</keyword>
<feature type="chain" id="PRO_5029767728" description="Glycine-rich protein" evidence="1">
    <location>
        <begin position="21"/>
        <end position="123"/>
    </location>
</feature>
<comment type="caution">
    <text evidence="2">The sequence shown here is derived from an EMBL/GenBank/DDBJ whole genome shotgun (WGS) entry which is preliminary data.</text>
</comment>
<dbReference type="OrthoDB" id="1002498at2759"/>
<dbReference type="EMBL" id="JABFAD010000001">
    <property type="protein sequence ID" value="MBA0790979.1"/>
    <property type="molecule type" value="Genomic_DNA"/>
</dbReference>
<sequence>MAKCFMILALTFAVIHCSTAARNVPAGTGLDDQKNLVAFGGVGGFAGTGLGGGGGVGGGVGGLGGLGGGIGGLGGLGDSPGLGGLGGATGGLGGLGGGIGGLGSGIGGSGDCPEGGAGSLLHP</sequence>
<name>A0A7J9G079_9ROSI</name>
<gene>
    <name evidence="2" type="ORF">Gohar_015590</name>
</gene>
<keyword evidence="1" id="KW-0732">Signal</keyword>
<protein>
    <recommendedName>
        <fullName evidence="4">Glycine-rich protein</fullName>
    </recommendedName>
</protein>
<organism evidence="2 3">
    <name type="scientific">Gossypium harknessii</name>
    <dbReference type="NCBI Taxonomy" id="34285"/>
    <lineage>
        <taxon>Eukaryota</taxon>
        <taxon>Viridiplantae</taxon>
        <taxon>Streptophyta</taxon>
        <taxon>Embryophyta</taxon>
        <taxon>Tracheophyta</taxon>
        <taxon>Spermatophyta</taxon>
        <taxon>Magnoliopsida</taxon>
        <taxon>eudicotyledons</taxon>
        <taxon>Gunneridae</taxon>
        <taxon>Pentapetalae</taxon>
        <taxon>rosids</taxon>
        <taxon>malvids</taxon>
        <taxon>Malvales</taxon>
        <taxon>Malvaceae</taxon>
        <taxon>Malvoideae</taxon>
        <taxon>Gossypium</taxon>
    </lineage>
</organism>
<reference evidence="2 3" key="1">
    <citation type="journal article" date="2019" name="Genome Biol. Evol.">
        <title>Insights into the evolution of the New World diploid cottons (Gossypium, subgenus Houzingenia) based on genome sequencing.</title>
        <authorList>
            <person name="Grover C.E."/>
            <person name="Arick M.A. 2nd"/>
            <person name="Thrash A."/>
            <person name="Conover J.L."/>
            <person name="Sanders W.S."/>
            <person name="Peterson D.G."/>
            <person name="Frelichowski J.E."/>
            <person name="Scheffler J.A."/>
            <person name="Scheffler B.E."/>
            <person name="Wendel J.F."/>
        </authorList>
    </citation>
    <scope>NUCLEOTIDE SEQUENCE [LARGE SCALE GENOMIC DNA]</scope>
    <source>
        <strain evidence="2">0</strain>
        <tissue evidence="2">Leaf</tissue>
    </source>
</reference>
<evidence type="ECO:0000313" key="3">
    <source>
        <dbReference type="Proteomes" id="UP000593560"/>
    </source>
</evidence>
<dbReference type="PANTHER" id="PTHR34463">
    <property type="entry name" value="GLYCINE-RICH PROTEIN"/>
    <property type="match status" value="1"/>
</dbReference>
<proteinExistence type="predicted"/>
<evidence type="ECO:0008006" key="4">
    <source>
        <dbReference type="Google" id="ProtNLM"/>
    </source>
</evidence>
<dbReference type="Proteomes" id="UP000593560">
    <property type="component" value="Unassembled WGS sequence"/>
</dbReference>
<evidence type="ECO:0000313" key="2">
    <source>
        <dbReference type="EMBL" id="MBA0790979.1"/>
    </source>
</evidence>
<dbReference type="AlphaFoldDB" id="A0A7J9G079"/>